<accession>A0AAD6ZYE0</accession>
<reference evidence="1" key="1">
    <citation type="submission" date="2023-03" db="EMBL/GenBank/DDBJ databases">
        <title>Massive genome expansion in bonnet fungi (Mycena s.s.) driven by repeated elements and novel gene families across ecological guilds.</title>
        <authorList>
            <consortium name="Lawrence Berkeley National Laboratory"/>
            <person name="Harder C.B."/>
            <person name="Miyauchi S."/>
            <person name="Viragh M."/>
            <person name="Kuo A."/>
            <person name="Thoen E."/>
            <person name="Andreopoulos B."/>
            <person name="Lu D."/>
            <person name="Skrede I."/>
            <person name="Drula E."/>
            <person name="Henrissat B."/>
            <person name="Morin E."/>
            <person name="Kohler A."/>
            <person name="Barry K."/>
            <person name="LaButti K."/>
            <person name="Morin E."/>
            <person name="Salamov A."/>
            <person name="Lipzen A."/>
            <person name="Mereny Z."/>
            <person name="Hegedus B."/>
            <person name="Baldrian P."/>
            <person name="Stursova M."/>
            <person name="Weitz H."/>
            <person name="Taylor A."/>
            <person name="Grigoriev I.V."/>
            <person name="Nagy L.G."/>
            <person name="Martin F."/>
            <person name="Kauserud H."/>
        </authorList>
    </citation>
    <scope>NUCLEOTIDE SEQUENCE</scope>
    <source>
        <strain evidence="1">CBHHK002</strain>
    </source>
</reference>
<dbReference type="AlphaFoldDB" id="A0AAD6ZYE0"/>
<evidence type="ECO:0000313" key="2">
    <source>
        <dbReference type="Proteomes" id="UP001218218"/>
    </source>
</evidence>
<dbReference type="Proteomes" id="UP001218218">
    <property type="component" value="Unassembled WGS sequence"/>
</dbReference>
<dbReference type="EMBL" id="JARIHO010000022">
    <property type="protein sequence ID" value="KAJ7344021.1"/>
    <property type="molecule type" value="Genomic_DNA"/>
</dbReference>
<proteinExistence type="predicted"/>
<name>A0AAD6ZYE0_9AGAR</name>
<gene>
    <name evidence="1" type="ORF">DFH08DRAFT_810553</name>
</gene>
<keyword evidence="2" id="KW-1185">Reference proteome</keyword>
<comment type="caution">
    <text evidence="1">The sequence shown here is derived from an EMBL/GenBank/DDBJ whole genome shotgun (WGS) entry which is preliminary data.</text>
</comment>
<protein>
    <submittedName>
        <fullName evidence="1">Uncharacterized protein</fullName>
    </submittedName>
</protein>
<organism evidence="1 2">
    <name type="scientific">Mycena albidolilacea</name>
    <dbReference type="NCBI Taxonomy" id="1033008"/>
    <lineage>
        <taxon>Eukaryota</taxon>
        <taxon>Fungi</taxon>
        <taxon>Dikarya</taxon>
        <taxon>Basidiomycota</taxon>
        <taxon>Agaricomycotina</taxon>
        <taxon>Agaricomycetes</taxon>
        <taxon>Agaricomycetidae</taxon>
        <taxon>Agaricales</taxon>
        <taxon>Marasmiineae</taxon>
        <taxon>Mycenaceae</taxon>
        <taxon>Mycena</taxon>
    </lineage>
</organism>
<evidence type="ECO:0000313" key="1">
    <source>
        <dbReference type="EMBL" id="KAJ7344021.1"/>
    </source>
</evidence>
<sequence length="153" mass="17023">MRAVKGHNPTWQQKLLPTRINKNLEVVFEVKHHSIWPKPSSLRVAVTDPYPLSALLEMQGGNTFKTKLVASNNIELPPCCDNDGETAVKWRREHQVSSRDRQPKWANSAPDLGNTTRAFNRGWPLAGTVDRSGYGAVDLLGCTKGCTGRFEAI</sequence>